<feature type="signal peptide" evidence="2">
    <location>
        <begin position="1"/>
        <end position="19"/>
    </location>
</feature>
<proteinExistence type="predicted"/>
<reference evidence="3 4" key="1">
    <citation type="submission" date="2015-12" db="EMBL/GenBank/DDBJ databases">
        <title>The genome of Folsomia candida.</title>
        <authorList>
            <person name="Faddeeva A."/>
            <person name="Derks M.F."/>
            <person name="Anvar Y."/>
            <person name="Smit S."/>
            <person name="Van Straalen N."/>
            <person name="Roelofs D."/>
        </authorList>
    </citation>
    <scope>NUCLEOTIDE SEQUENCE [LARGE SCALE GENOMIC DNA]</scope>
    <source>
        <strain evidence="3 4">VU population</strain>
        <tissue evidence="3">Whole body</tissue>
    </source>
</reference>
<dbReference type="Proteomes" id="UP000198287">
    <property type="component" value="Unassembled WGS sequence"/>
</dbReference>
<evidence type="ECO:0000313" key="3">
    <source>
        <dbReference type="EMBL" id="OXA39341.1"/>
    </source>
</evidence>
<evidence type="ECO:0008006" key="5">
    <source>
        <dbReference type="Google" id="ProtNLM"/>
    </source>
</evidence>
<accession>A0A226D3W0</accession>
<dbReference type="EMBL" id="LNIX01000039">
    <property type="protein sequence ID" value="OXA39341.1"/>
    <property type="molecule type" value="Genomic_DNA"/>
</dbReference>
<evidence type="ECO:0000256" key="1">
    <source>
        <dbReference type="SAM" id="Phobius"/>
    </source>
</evidence>
<feature type="transmembrane region" description="Helical" evidence="1">
    <location>
        <begin position="398"/>
        <end position="417"/>
    </location>
</feature>
<name>A0A226D3W0_FOLCA</name>
<gene>
    <name evidence="3" type="ORF">Fcan01_25890</name>
</gene>
<comment type="caution">
    <text evidence="3">The sequence shown here is derived from an EMBL/GenBank/DDBJ whole genome shotgun (WGS) entry which is preliminary data.</text>
</comment>
<keyword evidence="1" id="KW-1133">Transmembrane helix</keyword>
<evidence type="ECO:0000256" key="2">
    <source>
        <dbReference type="SAM" id="SignalP"/>
    </source>
</evidence>
<keyword evidence="4" id="KW-1185">Reference proteome</keyword>
<evidence type="ECO:0000313" key="4">
    <source>
        <dbReference type="Proteomes" id="UP000198287"/>
    </source>
</evidence>
<sequence length="743" mass="86611">MSPSADFAHFSFILCCILAQSIFSVQLQQQFPIGKFLDGVPSSCDLEILRDGKELLDYSPPHNFYPTTMVYCPITQKSYYEVQEYWILSDAYLRVTNLSLNTMHGRVGQCKISLVLYRVIDFSAFGVQAQMARNRYTIGLFAFSTERSLRCAEYLITFQNVTVIAVADANHLHEALDQIGHDLFQYSVSTYQASFIRGKFKLCSLKRWQRPSAKDMMCVQAIHKPLYKLEQLYVHAECWNILDSWNKFVTLPKNPFDHQENLIDTDIYISLDAIRKANISCYFASSIMRIQYPMIVTRSNLWQGKTYPLSFSGDTFITCYAKQFITFEFYLTPFQPNVWIAIGVSLSVLVTSLTLYIKRVYCDSTSFSTWLPFLASLFEETSSVPGIIEKRQFYRLTFGIWSLVAVLLTNCYSGIMINNLVAPLPRIKLETWNDVFCEEDNPGSAQEVSVWMNKTGILRYWEDVQDLFNFNLLSPEYLSPNVKNFSLENPFESKSCFRLLSAPTYNRYPNMPGNTFFYSLHTWRNLKLRRNEGFSYREGNKIKLYPETWLLSPKPGRELRDLSERNTSKTRVELEQLIENEVVKCGKILYVKDSKYIVQEYLYLSKKYYWRDFYIGKDTLKQYLEQLVFYHADKSSIPRNIVATIESGIWKRLDEEISLRKLKGRIKETWNGIIRAPEKWNSVPLDGSIFTLFVVCGILSAAAVIGICVEGRHEIVWLLVNTNRLVKYNLILWWWRLMDWFCG</sequence>
<feature type="transmembrane region" description="Helical" evidence="1">
    <location>
        <begin position="338"/>
        <end position="357"/>
    </location>
</feature>
<keyword evidence="2" id="KW-0732">Signal</keyword>
<keyword evidence="1" id="KW-0472">Membrane</keyword>
<protein>
    <recommendedName>
        <fullName evidence="5">Glutamate receptor ionotropic, delta-2</fullName>
    </recommendedName>
</protein>
<keyword evidence="1" id="KW-0812">Transmembrane</keyword>
<feature type="transmembrane region" description="Helical" evidence="1">
    <location>
        <begin position="689"/>
        <end position="709"/>
    </location>
</feature>
<dbReference type="AlphaFoldDB" id="A0A226D3W0"/>
<organism evidence="3 4">
    <name type="scientific">Folsomia candida</name>
    <name type="common">Springtail</name>
    <dbReference type="NCBI Taxonomy" id="158441"/>
    <lineage>
        <taxon>Eukaryota</taxon>
        <taxon>Metazoa</taxon>
        <taxon>Ecdysozoa</taxon>
        <taxon>Arthropoda</taxon>
        <taxon>Hexapoda</taxon>
        <taxon>Collembola</taxon>
        <taxon>Entomobryomorpha</taxon>
        <taxon>Isotomoidea</taxon>
        <taxon>Isotomidae</taxon>
        <taxon>Proisotominae</taxon>
        <taxon>Folsomia</taxon>
    </lineage>
</organism>
<feature type="chain" id="PRO_5012804796" description="Glutamate receptor ionotropic, delta-2" evidence="2">
    <location>
        <begin position="20"/>
        <end position="743"/>
    </location>
</feature>